<dbReference type="SUPFAM" id="SSF100950">
    <property type="entry name" value="NagB/RpiA/CoA transferase-like"/>
    <property type="match status" value="1"/>
</dbReference>
<dbReference type="Gene3D" id="3.40.1080.10">
    <property type="entry name" value="Glutaconate Coenzyme A-transferase"/>
    <property type="match status" value="1"/>
</dbReference>
<sequence>MTRDLGQVPVHGLDQLAAQIPNGAKIAVPPDYSGVAMALTRAMIRCGLRDLHVVCVPVSGLQVEMLAGAGCLGAVETSAITLGEYGTAYRFQAALKAGAFRMMDATCPAVHAAIQAGGKGIPFMPLRGLLGTDLLKNRPDWTVIDNPFSKDEDPVVLLPAIRPDFAIFHAPFADRNGNIFIGRRRELVAMAHAATQSLVTVEEIRDVDLLASEESAAGTLTAAYIGGIAEAPRGAWPIKLWDIYEYDEDHLKLYGEMARTAEGFAGYCDRFVQDQKAAE</sequence>
<accession>A0A516H3K4</accession>
<dbReference type="Proteomes" id="UP000317496">
    <property type="component" value="Chromosome"/>
</dbReference>
<dbReference type="Gene3D" id="3.30.30.40">
    <property type="match status" value="1"/>
</dbReference>
<name>A0A516H3K4_9PROT</name>
<dbReference type="RefSeq" id="WP_144069330.1">
    <property type="nucleotide sequence ID" value="NZ_CP041636.1"/>
</dbReference>
<dbReference type="InterPro" id="IPR037171">
    <property type="entry name" value="NagB/RpiA_transferase-like"/>
</dbReference>
<protein>
    <submittedName>
        <fullName evidence="1">CoA synthetase</fullName>
    </submittedName>
</protein>
<dbReference type="OrthoDB" id="9777193at2"/>
<dbReference type="SMART" id="SM00882">
    <property type="entry name" value="CoA_trans"/>
    <property type="match status" value="1"/>
</dbReference>
<dbReference type="KEGG" id="fer:FNB15_14185"/>
<evidence type="ECO:0000313" key="1">
    <source>
        <dbReference type="EMBL" id="QDO98349.1"/>
    </source>
</evidence>
<dbReference type="AlphaFoldDB" id="A0A516H3K4"/>
<dbReference type="Pfam" id="PF01144">
    <property type="entry name" value="CoA_trans"/>
    <property type="match status" value="1"/>
</dbReference>
<dbReference type="GO" id="GO:0008410">
    <property type="term" value="F:CoA-transferase activity"/>
    <property type="evidence" value="ECO:0007669"/>
    <property type="project" value="InterPro"/>
</dbReference>
<keyword evidence="2" id="KW-1185">Reference proteome</keyword>
<dbReference type="EMBL" id="CP041636">
    <property type="protein sequence ID" value="QDO98349.1"/>
    <property type="molecule type" value="Genomic_DNA"/>
</dbReference>
<evidence type="ECO:0000313" key="2">
    <source>
        <dbReference type="Proteomes" id="UP000317496"/>
    </source>
</evidence>
<gene>
    <name evidence="1" type="ORF">FNB15_14185</name>
</gene>
<proteinExistence type="predicted"/>
<dbReference type="InterPro" id="IPR004165">
    <property type="entry name" value="CoA_trans_fam_I"/>
</dbReference>
<organism evidence="1 2">
    <name type="scientific">Ferrovibrio terrae</name>
    <dbReference type="NCBI Taxonomy" id="2594003"/>
    <lineage>
        <taxon>Bacteria</taxon>
        <taxon>Pseudomonadati</taxon>
        <taxon>Pseudomonadota</taxon>
        <taxon>Alphaproteobacteria</taxon>
        <taxon>Rhodospirillales</taxon>
        <taxon>Rhodospirillaceae</taxon>
        <taxon>Ferrovibrio</taxon>
    </lineage>
</organism>
<reference evidence="1 2" key="1">
    <citation type="submission" date="2019-07" db="EMBL/GenBank/DDBJ databases">
        <title>Genome sequencing for Ferrovibrio sp. K5.</title>
        <authorList>
            <person name="Park S.-J."/>
        </authorList>
    </citation>
    <scope>NUCLEOTIDE SEQUENCE [LARGE SCALE GENOMIC DNA]</scope>
    <source>
        <strain evidence="1 2">K5</strain>
    </source>
</reference>